<name>A0A2R6AVE1_9ARCH</name>
<comment type="caution">
    <text evidence="2">The sequence shown here is derived from an EMBL/GenBank/DDBJ whole genome shotgun (WGS) entry which is preliminary data.</text>
</comment>
<dbReference type="EMBL" id="NEXE01000064">
    <property type="protein sequence ID" value="PSN90327.1"/>
    <property type="molecule type" value="Genomic_DNA"/>
</dbReference>
<evidence type="ECO:0000256" key="1">
    <source>
        <dbReference type="SAM" id="Phobius"/>
    </source>
</evidence>
<feature type="transmembrane region" description="Helical" evidence="1">
    <location>
        <begin position="92"/>
        <end position="112"/>
    </location>
</feature>
<evidence type="ECO:0000313" key="2">
    <source>
        <dbReference type="EMBL" id="PSN90327.1"/>
    </source>
</evidence>
<gene>
    <name evidence="2" type="ORF">B9Q03_07080</name>
</gene>
<reference evidence="2 3" key="1">
    <citation type="submission" date="2017-04" db="EMBL/GenBank/DDBJ databases">
        <title>Novel microbial lineages endemic to geothermal iron-oxide mats fill important gaps in the evolutionary history of Archaea.</title>
        <authorList>
            <person name="Jay Z.J."/>
            <person name="Beam J.P."/>
            <person name="Dlakic M."/>
            <person name="Rusch D.B."/>
            <person name="Kozubal M.A."/>
            <person name="Inskeep W.P."/>
        </authorList>
    </citation>
    <scope>NUCLEOTIDE SEQUENCE [LARGE SCALE GENOMIC DNA]</scope>
    <source>
        <strain evidence="2">OSP_D</strain>
    </source>
</reference>
<keyword evidence="1" id="KW-0812">Transmembrane</keyword>
<protein>
    <submittedName>
        <fullName evidence="2">Uncharacterized protein</fullName>
    </submittedName>
</protein>
<proteinExistence type="predicted"/>
<dbReference type="Proteomes" id="UP000240322">
    <property type="component" value="Unassembled WGS sequence"/>
</dbReference>
<keyword evidence="1" id="KW-0472">Membrane</keyword>
<accession>A0A2R6AVE1</accession>
<sequence length="187" mass="21889">MTVDQRDAHVSQDFKPLLPSLRSLIYTVFLLIIGNAFIILLYRSWFGYALFSDVLLSLAVLYFRLRPVFELGFTPGMKLDSVTRSDRRRGRLVFALEFLGAIIPLLLVYVLPFKYWVTLIYLLITCWPLANIEFYVVLRVIRRRFGVWFYYIQRYRSVLDEKYLIATGYAAVASPTDLHDQVLKQDG</sequence>
<dbReference type="AlphaFoldDB" id="A0A2R6AVE1"/>
<feature type="transmembrane region" description="Helical" evidence="1">
    <location>
        <begin position="45"/>
        <end position="63"/>
    </location>
</feature>
<evidence type="ECO:0000313" key="3">
    <source>
        <dbReference type="Proteomes" id="UP000240322"/>
    </source>
</evidence>
<feature type="transmembrane region" description="Helical" evidence="1">
    <location>
        <begin position="118"/>
        <end position="138"/>
    </location>
</feature>
<organism evidence="2 3">
    <name type="scientific">Candidatus Marsarchaeota G2 archaeon OSP_D</name>
    <dbReference type="NCBI Taxonomy" id="1978157"/>
    <lineage>
        <taxon>Archaea</taxon>
        <taxon>Candidatus Marsarchaeota</taxon>
        <taxon>Candidatus Marsarchaeota group 2</taxon>
    </lineage>
</organism>
<feature type="transmembrane region" description="Helical" evidence="1">
    <location>
        <begin position="21"/>
        <end position="39"/>
    </location>
</feature>
<keyword evidence="1" id="KW-1133">Transmembrane helix</keyword>